<dbReference type="AlphaFoldDB" id="A0AAU9K561"/>
<reference evidence="2" key="1">
    <citation type="submission" date="2021-09" db="EMBL/GenBank/DDBJ databases">
        <authorList>
            <consortium name="AG Swart"/>
            <person name="Singh M."/>
            <person name="Singh A."/>
            <person name="Seah K."/>
            <person name="Emmerich C."/>
        </authorList>
    </citation>
    <scope>NUCLEOTIDE SEQUENCE</scope>
    <source>
        <strain evidence="2">ATCC30299</strain>
    </source>
</reference>
<dbReference type="InterPro" id="IPR051291">
    <property type="entry name" value="CIMAP"/>
</dbReference>
<feature type="region of interest" description="Disordered" evidence="1">
    <location>
        <begin position="1"/>
        <end position="37"/>
    </location>
</feature>
<dbReference type="Proteomes" id="UP001162131">
    <property type="component" value="Unassembled WGS sequence"/>
</dbReference>
<organism evidence="2 3">
    <name type="scientific">Blepharisma stoltei</name>
    <dbReference type="NCBI Taxonomy" id="1481888"/>
    <lineage>
        <taxon>Eukaryota</taxon>
        <taxon>Sar</taxon>
        <taxon>Alveolata</taxon>
        <taxon>Ciliophora</taxon>
        <taxon>Postciliodesmatophora</taxon>
        <taxon>Heterotrichea</taxon>
        <taxon>Heterotrichida</taxon>
        <taxon>Blepharismidae</taxon>
        <taxon>Blepharisma</taxon>
    </lineage>
</organism>
<proteinExistence type="predicted"/>
<dbReference type="InterPro" id="IPR010736">
    <property type="entry name" value="SHIPPO-rpt"/>
</dbReference>
<evidence type="ECO:0000313" key="2">
    <source>
        <dbReference type="EMBL" id="CAG9328293.1"/>
    </source>
</evidence>
<dbReference type="EMBL" id="CAJZBQ010000045">
    <property type="protein sequence ID" value="CAG9328293.1"/>
    <property type="molecule type" value="Genomic_DNA"/>
</dbReference>
<feature type="compositionally biased region" description="Basic and acidic residues" evidence="1">
    <location>
        <begin position="61"/>
        <end position="70"/>
    </location>
</feature>
<feature type="region of interest" description="Disordered" evidence="1">
    <location>
        <begin position="140"/>
        <end position="159"/>
    </location>
</feature>
<protein>
    <submittedName>
        <fullName evidence="2">Uncharacterized protein</fullName>
    </submittedName>
</protein>
<feature type="region of interest" description="Disordered" evidence="1">
    <location>
        <begin position="228"/>
        <end position="255"/>
    </location>
</feature>
<dbReference type="PANTHER" id="PTHR21580:SF28">
    <property type="entry name" value="BOREALIN N-TERMINAL DOMAIN-CONTAINING PROTEIN-RELATED"/>
    <property type="match status" value="1"/>
</dbReference>
<sequence length="285" mass="31799">MQTTSPLQINRHQLNSSKSKQQYSFGKSQRFAEPFKPPCKQSCYDLPLTLKTRSTMFGFGDRSDFTKQKAESPPPWHYEAPSSLKKVSFSFGTARELCNKQVFESHKRPDPSNPGPGSYSYRQKSVGDDGPRWSLRSRTNSLGELKEQKNLPGPGNYAPKWNMNKTGQYFLSSWGSTKVRTFGSSSSDRFANTNGIYSNVPGPGTYKPIEGISKNGDYFFSRFHSSSTRTFGKSERSSQPSSPGEVPGPGAYQLPSEFGIYDEKIELVSNSVKSQKKRSGSLTSR</sequence>
<keyword evidence="3" id="KW-1185">Reference proteome</keyword>
<evidence type="ECO:0000256" key="1">
    <source>
        <dbReference type="SAM" id="MobiDB-lite"/>
    </source>
</evidence>
<dbReference type="PANTHER" id="PTHR21580">
    <property type="entry name" value="SHIPPO-1-RELATED"/>
    <property type="match status" value="1"/>
</dbReference>
<gene>
    <name evidence="2" type="ORF">BSTOLATCC_MIC45748</name>
</gene>
<feature type="compositionally biased region" description="Polar residues" evidence="1">
    <location>
        <begin position="1"/>
        <end position="27"/>
    </location>
</feature>
<evidence type="ECO:0000313" key="3">
    <source>
        <dbReference type="Proteomes" id="UP001162131"/>
    </source>
</evidence>
<feature type="region of interest" description="Disordered" evidence="1">
    <location>
        <begin position="102"/>
        <end position="133"/>
    </location>
</feature>
<dbReference type="Pfam" id="PF07004">
    <property type="entry name" value="SHIPPO-rpt"/>
    <property type="match status" value="3"/>
</dbReference>
<comment type="caution">
    <text evidence="2">The sequence shown here is derived from an EMBL/GenBank/DDBJ whole genome shotgun (WGS) entry which is preliminary data.</text>
</comment>
<accession>A0AAU9K561</accession>
<feature type="region of interest" description="Disordered" evidence="1">
    <location>
        <begin position="59"/>
        <end position="81"/>
    </location>
</feature>
<name>A0AAU9K561_9CILI</name>